<reference evidence="1" key="1">
    <citation type="submission" date="2021-02" db="EMBL/GenBank/DDBJ databases">
        <authorList>
            <person name="Nowell W R."/>
        </authorList>
    </citation>
    <scope>NUCLEOTIDE SEQUENCE</scope>
</reference>
<protein>
    <submittedName>
        <fullName evidence="1">Uncharacterized protein</fullName>
    </submittedName>
</protein>
<gene>
    <name evidence="1" type="ORF">GIL414_LOCUS66999</name>
</gene>
<accession>A0A8S3GY10</accession>
<evidence type="ECO:0000313" key="2">
    <source>
        <dbReference type="Proteomes" id="UP000681720"/>
    </source>
</evidence>
<dbReference type="AlphaFoldDB" id="A0A8S3GY10"/>
<dbReference type="Proteomes" id="UP000681720">
    <property type="component" value="Unassembled WGS sequence"/>
</dbReference>
<proteinExistence type="predicted"/>
<dbReference type="EMBL" id="CAJOBJ010323511">
    <property type="protein sequence ID" value="CAF5173070.1"/>
    <property type="molecule type" value="Genomic_DNA"/>
</dbReference>
<feature type="non-terminal residue" evidence="1">
    <location>
        <position position="1"/>
    </location>
</feature>
<organism evidence="1 2">
    <name type="scientific">Rotaria magnacalcarata</name>
    <dbReference type="NCBI Taxonomy" id="392030"/>
    <lineage>
        <taxon>Eukaryota</taxon>
        <taxon>Metazoa</taxon>
        <taxon>Spiralia</taxon>
        <taxon>Gnathifera</taxon>
        <taxon>Rotifera</taxon>
        <taxon>Eurotatoria</taxon>
        <taxon>Bdelloidea</taxon>
        <taxon>Philodinida</taxon>
        <taxon>Philodinidae</taxon>
        <taxon>Rotaria</taxon>
    </lineage>
</organism>
<comment type="caution">
    <text evidence="1">The sequence shown here is derived from an EMBL/GenBank/DDBJ whole genome shotgun (WGS) entry which is preliminary data.</text>
</comment>
<name>A0A8S3GY10_9BILA</name>
<evidence type="ECO:0000313" key="1">
    <source>
        <dbReference type="EMBL" id="CAF5173070.1"/>
    </source>
</evidence>
<sequence>NTPIVTRVVKQVVETIHMRAKVLQRDSKAIQEYLTQ</sequence>